<dbReference type="Pfam" id="PF00072">
    <property type="entry name" value="Response_reg"/>
    <property type="match status" value="1"/>
</dbReference>
<dbReference type="SUPFAM" id="SSF46894">
    <property type="entry name" value="C-terminal effector domain of the bipartite response regulators"/>
    <property type="match status" value="1"/>
</dbReference>
<dbReference type="PRINTS" id="PR00038">
    <property type="entry name" value="HTHLUXR"/>
</dbReference>
<dbReference type="AlphaFoldDB" id="A0A9W6W3L8"/>
<dbReference type="CDD" id="cd17535">
    <property type="entry name" value="REC_NarL-like"/>
    <property type="match status" value="1"/>
</dbReference>
<protein>
    <submittedName>
        <fullName evidence="8">DNA-binding response regulator</fullName>
    </submittedName>
</protein>
<dbReference type="InterPro" id="IPR058245">
    <property type="entry name" value="NreC/VraR/RcsB-like_REC"/>
</dbReference>
<dbReference type="SMART" id="SM00448">
    <property type="entry name" value="REC"/>
    <property type="match status" value="1"/>
</dbReference>
<dbReference type="Pfam" id="PF00196">
    <property type="entry name" value="GerE"/>
    <property type="match status" value="1"/>
</dbReference>
<evidence type="ECO:0000256" key="2">
    <source>
        <dbReference type="ARBA" id="ARBA00023015"/>
    </source>
</evidence>
<dbReference type="PANTHER" id="PTHR43214:SF24">
    <property type="entry name" value="TRANSCRIPTIONAL REGULATORY PROTEIN NARL-RELATED"/>
    <property type="match status" value="1"/>
</dbReference>
<feature type="modified residue" description="4-aspartylphosphate" evidence="5">
    <location>
        <position position="69"/>
    </location>
</feature>
<dbReference type="EMBL" id="BSTK01000009">
    <property type="protein sequence ID" value="GLY88101.1"/>
    <property type="molecule type" value="Genomic_DNA"/>
</dbReference>
<gene>
    <name evidence="8" type="ORF">Airi02_060300</name>
</gene>
<dbReference type="InterPro" id="IPR011006">
    <property type="entry name" value="CheY-like_superfamily"/>
</dbReference>
<dbReference type="SMART" id="SM00421">
    <property type="entry name" value="HTH_LUXR"/>
    <property type="match status" value="1"/>
</dbReference>
<evidence type="ECO:0000313" key="8">
    <source>
        <dbReference type="EMBL" id="GLY88101.1"/>
    </source>
</evidence>
<dbReference type="GO" id="GO:0000160">
    <property type="term" value="P:phosphorelay signal transduction system"/>
    <property type="evidence" value="ECO:0007669"/>
    <property type="project" value="InterPro"/>
</dbReference>
<evidence type="ECO:0000259" key="6">
    <source>
        <dbReference type="PROSITE" id="PS50043"/>
    </source>
</evidence>
<dbReference type="RefSeq" id="WP_285577676.1">
    <property type="nucleotide sequence ID" value="NZ_BSTK01000009.1"/>
</dbReference>
<dbReference type="PROSITE" id="PS50110">
    <property type="entry name" value="RESPONSE_REGULATORY"/>
    <property type="match status" value="1"/>
</dbReference>
<evidence type="ECO:0000256" key="5">
    <source>
        <dbReference type="PROSITE-ProRule" id="PRU00169"/>
    </source>
</evidence>
<dbReference type="InterPro" id="IPR039420">
    <property type="entry name" value="WalR-like"/>
</dbReference>
<dbReference type="CDD" id="cd06170">
    <property type="entry name" value="LuxR_C_like"/>
    <property type="match status" value="1"/>
</dbReference>
<dbReference type="GO" id="GO:0003677">
    <property type="term" value="F:DNA binding"/>
    <property type="evidence" value="ECO:0007669"/>
    <property type="project" value="UniProtKB-KW"/>
</dbReference>
<dbReference type="InterPro" id="IPR016032">
    <property type="entry name" value="Sig_transdc_resp-reg_C-effctor"/>
</dbReference>
<evidence type="ECO:0000256" key="1">
    <source>
        <dbReference type="ARBA" id="ARBA00022553"/>
    </source>
</evidence>
<dbReference type="SUPFAM" id="SSF52172">
    <property type="entry name" value="CheY-like"/>
    <property type="match status" value="1"/>
</dbReference>
<sequence>MTGTAPASSASAATAPVRVVLADDQDLVREGLRLVINRAPGLTVVGEAATGHDAVQAARRARADVVLMDIRMPGLDGLAATRRIAADDGLAGVRVLILTTFEVDEYVFEALRSGASGFLGKGARPAALIDAIRTVARGDALLSPSATRSLIARFLKLHDSEPVRPSPLLATLTNREREVTALIADGMSNTDIARQLTLSPLTVKTHANHAMTKLGARDRAQLVVLAYQTGLARAPRPQQ</sequence>
<organism evidence="8 9">
    <name type="scientific">Actinoallomurus iriomotensis</name>
    <dbReference type="NCBI Taxonomy" id="478107"/>
    <lineage>
        <taxon>Bacteria</taxon>
        <taxon>Bacillati</taxon>
        <taxon>Actinomycetota</taxon>
        <taxon>Actinomycetes</taxon>
        <taxon>Streptosporangiales</taxon>
        <taxon>Thermomonosporaceae</taxon>
        <taxon>Actinoallomurus</taxon>
    </lineage>
</organism>
<evidence type="ECO:0000259" key="7">
    <source>
        <dbReference type="PROSITE" id="PS50110"/>
    </source>
</evidence>
<evidence type="ECO:0000313" key="9">
    <source>
        <dbReference type="Proteomes" id="UP001165074"/>
    </source>
</evidence>
<dbReference type="InterPro" id="IPR000792">
    <property type="entry name" value="Tscrpt_reg_LuxR_C"/>
</dbReference>
<evidence type="ECO:0000256" key="3">
    <source>
        <dbReference type="ARBA" id="ARBA00023125"/>
    </source>
</evidence>
<keyword evidence="3 8" id="KW-0238">DNA-binding</keyword>
<dbReference type="PROSITE" id="PS00622">
    <property type="entry name" value="HTH_LUXR_1"/>
    <property type="match status" value="1"/>
</dbReference>
<reference evidence="8" key="1">
    <citation type="submission" date="2023-03" db="EMBL/GenBank/DDBJ databases">
        <title>Actinoallomurus iriomotensis NBRC 103684.</title>
        <authorList>
            <person name="Ichikawa N."/>
            <person name="Sato H."/>
            <person name="Tonouchi N."/>
        </authorList>
    </citation>
    <scope>NUCLEOTIDE SEQUENCE</scope>
    <source>
        <strain evidence="8">NBRC 103684</strain>
    </source>
</reference>
<keyword evidence="4" id="KW-0804">Transcription</keyword>
<comment type="caution">
    <text evidence="8">The sequence shown here is derived from an EMBL/GenBank/DDBJ whole genome shotgun (WGS) entry which is preliminary data.</text>
</comment>
<feature type="domain" description="HTH luxR-type" evidence="6">
    <location>
        <begin position="165"/>
        <end position="230"/>
    </location>
</feature>
<evidence type="ECO:0000256" key="4">
    <source>
        <dbReference type="ARBA" id="ARBA00023163"/>
    </source>
</evidence>
<dbReference type="PROSITE" id="PS50043">
    <property type="entry name" value="HTH_LUXR_2"/>
    <property type="match status" value="1"/>
</dbReference>
<dbReference type="Proteomes" id="UP001165074">
    <property type="component" value="Unassembled WGS sequence"/>
</dbReference>
<name>A0A9W6W3L8_9ACTN</name>
<dbReference type="GO" id="GO:0006355">
    <property type="term" value="P:regulation of DNA-templated transcription"/>
    <property type="evidence" value="ECO:0007669"/>
    <property type="project" value="InterPro"/>
</dbReference>
<accession>A0A9W6W3L8</accession>
<keyword evidence="1 5" id="KW-0597">Phosphoprotein</keyword>
<dbReference type="PANTHER" id="PTHR43214">
    <property type="entry name" value="TWO-COMPONENT RESPONSE REGULATOR"/>
    <property type="match status" value="1"/>
</dbReference>
<keyword evidence="2" id="KW-0805">Transcription regulation</keyword>
<dbReference type="Gene3D" id="3.40.50.2300">
    <property type="match status" value="1"/>
</dbReference>
<keyword evidence="9" id="KW-1185">Reference proteome</keyword>
<proteinExistence type="predicted"/>
<feature type="domain" description="Response regulatory" evidence="7">
    <location>
        <begin position="18"/>
        <end position="136"/>
    </location>
</feature>
<dbReference type="InterPro" id="IPR001789">
    <property type="entry name" value="Sig_transdc_resp-reg_receiver"/>
</dbReference>